<evidence type="ECO:0000313" key="3">
    <source>
        <dbReference type="Proteomes" id="UP000222564"/>
    </source>
</evidence>
<proteinExistence type="predicted"/>
<protein>
    <submittedName>
        <fullName evidence="2">Uncharacterized protein</fullName>
    </submittedName>
</protein>
<keyword evidence="1" id="KW-0812">Transmembrane</keyword>
<accession>A0A2C6MHW7</accession>
<organism evidence="2 3">
    <name type="scientific">Desulforamulus profundi</name>
    <dbReference type="NCBI Taxonomy" id="1383067"/>
    <lineage>
        <taxon>Bacteria</taxon>
        <taxon>Bacillati</taxon>
        <taxon>Bacillota</taxon>
        <taxon>Clostridia</taxon>
        <taxon>Eubacteriales</taxon>
        <taxon>Peptococcaceae</taxon>
        <taxon>Desulforamulus</taxon>
    </lineage>
</organism>
<keyword evidence="3" id="KW-1185">Reference proteome</keyword>
<dbReference type="EMBL" id="AWQQ01000035">
    <property type="protein sequence ID" value="PHJ39103.1"/>
    <property type="molecule type" value="Genomic_DNA"/>
</dbReference>
<dbReference type="Proteomes" id="UP000222564">
    <property type="component" value="Unassembled WGS sequence"/>
</dbReference>
<dbReference type="AlphaFoldDB" id="A0A2C6MHW7"/>
<keyword evidence="1" id="KW-1133">Transmembrane helix</keyword>
<keyword evidence="1" id="KW-0472">Membrane</keyword>
<evidence type="ECO:0000313" key="2">
    <source>
        <dbReference type="EMBL" id="PHJ39103.1"/>
    </source>
</evidence>
<name>A0A2C6MHW7_9FIRM</name>
<feature type="transmembrane region" description="Helical" evidence="1">
    <location>
        <begin position="6"/>
        <end position="26"/>
    </location>
</feature>
<comment type="caution">
    <text evidence="2">The sequence shown here is derived from an EMBL/GenBank/DDBJ whole genome shotgun (WGS) entry which is preliminary data.</text>
</comment>
<reference evidence="2 3" key="1">
    <citation type="submission" date="2013-09" db="EMBL/GenBank/DDBJ databases">
        <title>Biodegradation of hydrocarbons in the deep terrestrial subsurface : characterization of a microbial consortium composed of two Desulfotomaculum species originating from a deep geological formation.</title>
        <authorList>
            <person name="Aullo T."/>
            <person name="Berlendis S."/>
            <person name="Lascourreges J.-F."/>
            <person name="Dessort D."/>
            <person name="Saint-Laurent S."/>
            <person name="Schraauwers B."/>
            <person name="Mas J."/>
            <person name="Magot M."/>
            <person name="Ranchou-Peyruse A."/>
        </authorList>
    </citation>
    <scope>NUCLEOTIDE SEQUENCE [LARGE SCALE GENOMIC DNA]</scope>
    <source>
        <strain evidence="2 3">Bs107</strain>
    </source>
</reference>
<gene>
    <name evidence="2" type="ORF">P378_05435</name>
</gene>
<sequence length="34" mass="3554">MNTLKVWLLMGTLSILLVLMGSAIGGKSGAMIFS</sequence>
<evidence type="ECO:0000256" key="1">
    <source>
        <dbReference type="SAM" id="Phobius"/>
    </source>
</evidence>